<proteinExistence type="predicted"/>
<sequence length="697" mass="75640">MKTPPPPTDGRRLFGYEPSSLALLVASFAVFLLFRPYQGIIHDARLYVGYAMAALDPSGIGRDIVFLNDGQSKFSVYPVLMRELAAWIGPSHAAIVLTYSGLLLWFAAFALLVRRLLVDRVSDLKVIAVITLAVSLPAFYGGQGVFRFAEFYATPRVFAEACVMLALAALLTGRIWWAMLVFGVGLSCHPIMAAPGIGVALWLMADAPKTRKVLVGVAICSAVLLISATMLLRASEKPFAQFDEEWMISLNTKHALVFLRTWRFGDVSRILLHVVTVLLTLPQLCYRSQQLVRGVLLVVLAGILLSFLGADVASNVLVTQIQAWRALWLLSLVATILLGVLLLSVWGTDGKDVAAASVHEFRKAASLLLLVGWQMVDLNSTAPIFTLLASLLWFVSSRWPALAFPRRGLKLVVGTVCVLISSTVVLETWVTVTTAWSSPDQSMRWAWANAVATGIPGLFAIFGAALLAKLDGVRPERVESLSKYRIAFVLLAFAVFCTDSRSRYQKFIEKSLDARLGPSVSDPPMSVKGSVLWPYADLEPWALAGSSGWGTIVQGMPSVFDRQLAIVWAARERTLAAAGLLATAQTGAETIGDVKRSLDSTAVGRLCEGADAPSLVVLPAEMLRGVGAAEIVELSVPKLLYPSIFGAPWGRVERYALVRCRAMRPTARSSIERISAHDVQRIVTSGQHSPIVPPSES</sequence>
<name>A0A6M4IW60_9BACT</name>
<feature type="transmembrane region" description="Helical" evidence="1">
    <location>
        <begin position="367"/>
        <end position="396"/>
    </location>
</feature>
<keyword evidence="1" id="KW-0812">Transmembrane</keyword>
<feature type="transmembrane region" description="Helical" evidence="1">
    <location>
        <begin position="446"/>
        <end position="468"/>
    </location>
</feature>
<feature type="transmembrane region" description="Helical" evidence="1">
    <location>
        <begin position="295"/>
        <end position="314"/>
    </location>
</feature>
<reference evidence="2 3" key="1">
    <citation type="submission" date="2020-05" db="EMBL/GenBank/DDBJ databases">
        <title>Complete genome sequence of Gemmatimonas greenlandica TET16.</title>
        <authorList>
            <person name="Zeng Y."/>
        </authorList>
    </citation>
    <scope>NUCLEOTIDE SEQUENCE [LARGE SCALE GENOMIC DNA]</scope>
    <source>
        <strain evidence="2 3">TET16</strain>
    </source>
</reference>
<dbReference type="KEGG" id="ggr:HKW67_20700"/>
<dbReference type="Proteomes" id="UP000500938">
    <property type="component" value="Chromosome"/>
</dbReference>
<dbReference type="RefSeq" id="WP_171227201.1">
    <property type="nucleotide sequence ID" value="NZ_CP053085.1"/>
</dbReference>
<feature type="transmembrane region" description="Helical" evidence="1">
    <location>
        <begin position="213"/>
        <end position="232"/>
    </location>
</feature>
<feature type="transmembrane region" description="Helical" evidence="1">
    <location>
        <begin position="13"/>
        <end position="34"/>
    </location>
</feature>
<keyword evidence="1" id="KW-0472">Membrane</keyword>
<evidence type="ECO:0000313" key="2">
    <source>
        <dbReference type="EMBL" id="QJR37766.1"/>
    </source>
</evidence>
<feature type="transmembrane region" description="Helical" evidence="1">
    <location>
        <begin position="408"/>
        <end position="426"/>
    </location>
</feature>
<accession>A0A6M4IW60</accession>
<evidence type="ECO:0000256" key="1">
    <source>
        <dbReference type="SAM" id="Phobius"/>
    </source>
</evidence>
<dbReference type="EMBL" id="CP053085">
    <property type="protein sequence ID" value="QJR37766.1"/>
    <property type="molecule type" value="Genomic_DNA"/>
</dbReference>
<evidence type="ECO:0000313" key="3">
    <source>
        <dbReference type="Proteomes" id="UP000500938"/>
    </source>
</evidence>
<feature type="transmembrane region" description="Helical" evidence="1">
    <location>
        <begin position="326"/>
        <end position="347"/>
    </location>
</feature>
<dbReference type="AlphaFoldDB" id="A0A6M4IW60"/>
<organism evidence="2 3">
    <name type="scientific">Gemmatimonas groenlandica</name>
    <dbReference type="NCBI Taxonomy" id="2732249"/>
    <lineage>
        <taxon>Bacteria</taxon>
        <taxon>Pseudomonadati</taxon>
        <taxon>Gemmatimonadota</taxon>
        <taxon>Gemmatimonadia</taxon>
        <taxon>Gemmatimonadales</taxon>
        <taxon>Gemmatimonadaceae</taxon>
        <taxon>Gemmatimonas</taxon>
    </lineage>
</organism>
<gene>
    <name evidence="2" type="ORF">HKW67_20700</name>
</gene>
<keyword evidence="3" id="KW-1185">Reference proteome</keyword>
<keyword evidence="1" id="KW-1133">Transmembrane helix</keyword>
<evidence type="ECO:0008006" key="4">
    <source>
        <dbReference type="Google" id="ProtNLM"/>
    </source>
</evidence>
<feature type="transmembrane region" description="Helical" evidence="1">
    <location>
        <begin position="124"/>
        <end position="141"/>
    </location>
</feature>
<protein>
    <recommendedName>
        <fullName evidence="4">Transmembrane protein</fullName>
    </recommendedName>
</protein>
<feature type="transmembrane region" description="Helical" evidence="1">
    <location>
        <begin position="87"/>
        <end position="112"/>
    </location>
</feature>